<dbReference type="InterPro" id="IPR046328">
    <property type="entry name" value="ETS_fam"/>
</dbReference>
<feature type="compositionally biased region" description="Polar residues" evidence="10">
    <location>
        <begin position="274"/>
        <end position="290"/>
    </location>
</feature>
<dbReference type="SUPFAM" id="SSF46785">
    <property type="entry name" value="Winged helix' DNA-binding domain"/>
    <property type="match status" value="1"/>
</dbReference>
<evidence type="ECO:0000256" key="6">
    <source>
        <dbReference type="ARBA" id="ARBA00023159"/>
    </source>
</evidence>
<sequence length="500" mass="54219">MTTVVIVDGGGNILEYVAGDEEAQQEVCPDGVEADGEKACPAVIVEQDVAEEQVVETELQEMGAVEVSVHDKTIEAAEALLHMDSPASLQGDRSTEELLSEVEVEVRTEDMGPVAKDIVVLQETELLKKKKRGRKPRTPRSFCDGSLDMVYKRKSKDSKGSTTYLWEFLLDLLQDKETCPKYIKWTQKEKGIFKLVDSKAVSKLWGRHKNKPDMNYETMGRALRYYYQRGILSKVEGQRLVYQFKEMPKDIVFIDDDNMDDSIDEGKREFPAASNHSNSKGKGTPVSPSTAVPKIINLTSGQDAFMTVQQSPDNMVTTPGTVRLAMQVPVLMTTQGQKISTVTVNSPTVRSPILPTANSVAGGNSAGKVVLQAVPTLVPAQGQSGERITLQLITLPTMPGKPGTPITLSTLSPFTVPTSNAQVLKLAVPSNISTTASTAPVTVVTSQPGVTVVQNTQPAMSLQDVTIIKVETPEVSVDQTVNRAAENTPSTQTNPTTTQS</sequence>
<dbReference type="Pfam" id="PF00178">
    <property type="entry name" value="Ets"/>
    <property type="match status" value="1"/>
</dbReference>
<accession>A0A8C1BED4</accession>
<evidence type="ECO:0000256" key="8">
    <source>
        <dbReference type="ARBA" id="ARBA00023242"/>
    </source>
</evidence>
<feature type="region of interest" description="Disordered" evidence="10">
    <location>
        <begin position="478"/>
        <end position="500"/>
    </location>
</feature>
<dbReference type="SMART" id="SM00413">
    <property type="entry name" value="ETS"/>
    <property type="match status" value="1"/>
</dbReference>
<dbReference type="InterPro" id="IPR022084">
    <property type="entry name" value="TF_Elf_N"/>
</dbReference>
<dbReference type="PROSITE" id="PS00345">
    <property type="entry name" value="ETS_DOMAIN_1"/>
    <property type="match status" value="1"/>
</dbReference>
<keyword evidence="4" id="KW-0805">Transcription regulation</keyword>
<evidence type="ECO:0000256" key="7">
    <source>
        <dbReference type="ARBA" id="ARBA00023163"/>
    </source>
</evidence>
<keyword evidence="7" id="KW-0804">Transcription</keyword>
<keyword evidence="8 9" id="KW-0539">Nucleus</keyword>
<protein>
    <submittedName>
        <fullName evidence="12">E74-like factor 2a (ets domain transcription factor)</fullName>
    </submittedName>
</protein>
<dbReference type="GO" id="GO:0030154">
    <property type="term" value="P:cell differentiation"/>
    <property type="evidence" value="ECO:0007669"/>
    <property type="project" value="TreeGrafter"/>
</dbReference>
<dbReference type="InterPro" id="IPR036390">
    <property type="entry name" value="WH_DNA-bd_sf"/>
</dbReference>
<dbReference type="FunFam" id="1.10.10.10:FF:000066">
    <property type="entry name" value="ETS-related transcription factor Elf-2 isoform X1"/>
    <property type="match status" value="1"/>
</dbReference>
<proteinExistence type="inferred from homology"/>
<evidence type="ECO:0000313" key="13">
    <source>
        <dbReference type="Proteomes" id="UP001108240"/>
    </source>
</evidence>
<dbReference type="Pfam" id="PF12310">
    <property type="entry name" value="Elf-1_N"/>
    <property type="match status" value="1"/>
</dbReference>
<dbReference type="GO" id="GO:0005634">
    <property type="term" value="C:nucleus"/>
    <property type="evidence" value="ECO:0007669"/>
    <property type="project" value="UniProtKB-SubCell"/>
</dbReference>
<dbReference type="Proteomes" id="UP001108240">
    <property type="component" value="Unplaced"/>
</dbReference>
<dbReference type="GeneTree" id="ENSGT00940000154953"/>
<feature type="region of interest" description="Disordered" evidence="10">
    <location>
        <begin position="263"/>
        <end position="290"/>
    </location>
</feature>
<dbReference type="PANTHER" id="PTHR11849:SF10">
    <property type="entry name" value="ETS-RELATED TRANSCRIPTION FACTOR ELF-2"/>
    <property type="match status" value="1"/>
</dbReference>
<evidence type="ECO:0000256" key="2">
    <source>
        <dbReference type="ARBA" id="ARBA00005562"/>
    </source>
</evidence>
<name>A0A8C1BED4_CYPCA</name>
<dbReference type="InterPro" id="IPR036388">
    <property type="entry name" value="WH-like_DNA-bd_sf"/>
</dbReference>
<evidence type="ECO:0000256" key="5">
    <source>
        <dbReference type="ARBA" id="ARBA00023125"/>
    </source>
</evidence>
<keyword evidence="13" id="KW-1185">Reference proteome</keyword>
<dbReference type="PANTHER" id="PTHR11849">
    <property type="entry name" value="ETS"/>
    <property type="match status" value="1"/>
</dbReference>
<dbReference type="AlphaFoldDB" id="A0A8C1BED4"/>
<comment type="subcellular location">
    <subcellularLocation>
        <location evidence="1 9">Nucleus</location>
    </subcellularLocation>
</comment>
<evidence type="ECO:0000256" key="3">
    <source>
        <dbReference type="ARBA" id="ARBA00022553"/>
    </source>
</evidence>
<dbReference type="Gene3D" id="1.10.10.10">
    <property type="entry name" value="Winged helix-like DNA-binding domain superfamily/Winged helix DNA-binding domain"/>
    <property type="match status" value="1"/>
</dbReference>
<evidence type="ECO:0000256" key="4">
    <source>
        <dbReference type="ARBA" id="ARBA00023015"/>
    </source>
</evidence>
<dbReference type="GO" id="GO:0043565">
    <property type="term" value="F:sequence-specific DNA binding"/>
    <property type="evidence" value="ECO:0007669"/>
    <property type="project" value="InterPro"/>
</dbReference>
<dbReference type="PROSITE" id="PS00346">
    <property type="entry name" value="ETS_DOMAIN_2"/>
    <property type="match status" value="1"/>
</dbReference>
<dbReference type="Ensembl" id="ENSCCRT00000034415.2">
    <property type="protein sequence ID" value="ENSCCRP00000031730.2"/>
    <property type="gene ID" value="ENSCCRG00000017087.2"/>
</dbReference>
<dbReference type="PRINTS" id="PR00454">
    <property type="entry name" value="ETSDOMAIN"/>
</dbReference>
<keyword evidence="5 9" id="KW-0238">DNA-binding</keyword>
<organism evidence="12 13">
    <name type="scientific">Cyprinus carpio carpio</name>
    <dbReference type="NCBI Taxonomy" id="630221"/>
    <lineage>
        <taxon>Eukaryota</taxon>
        <taxon>Metazoa</taxon>
        <taxon>Chordata</taxon>
        <taxon>Craniata</taxon>
        <taxon>Vertebrata</taxon>
        <taxon>Euteleostomi</taxon>
        <taxon>Actinopterygii</taxon>
        <taxon>Neopterygii</taxon>
        <taxon>Teleostei</taxon>
        <taxon>Ostariophysi</taxon>
        <taxon>Cypriniformes</taxon>
        <taxon>Cyprinidae</taxon>
        <taxon>Cyprininae</taxon>
        <taxon>Cyprinus</taxon>
    </lineage>
</organism>
<evidence type="ECO:0000256" key="1">
    <source>
        <dbReference type="ARBA" id="ARBA00004123"/>
    </source>
</evidence>
<evidence type="ECO:0000259" key="11">
    <source>
        <dbReference type="PROSITE" id="PS50061"/>
    </source>
</evidence>
<evidence type="ECO:0000256" key="9">
    <source>
        <dbReference type="RuleBase" id="RU004019"/>
    </source>
</evidence>
<evidence type="ECO:0000256" key="10">
    <source>
        <dbReference type="SAM" id="MobiDB-lite"/>
    </source>
</evidence>
<reference evidence="12" key="1">
    <citation type="submission" date="2025-08" db="UniProtKB">
        <authorList>
            <consortium name="Ensembl"/>
        </authorList>
    </citation>
    <scope>IDENTIFICATION</scope>
</reference>
<keyword evidence="6" id="KW-0010">Activator</keyword>
<keyword evidence="3" id="KW-0597">Phosphoprotein</keyword>
<dbReference type="GO" id="GO:0000981">
    <property type="term" value="F:DNA-binding transcription factor activity, RNA polymerase II-specific"/>
    <property type="evidence" value="ECO:0007669"/>
    <property type="project" value="TreeGrafter"/>
</dbReference>
<reference evidence="12" key="2">
    <citation type="submission" date="2025-09" db="UniProtKB">
        <authorList>
            <consortium name="Ensembl"/>
        </authorList>
    </citation>
    <scope>IDENTIFICATION</scope>
</reference>
<evidence type="ECO:0000313" key="12">
    <source>
        <dbReference type="Ensembl" id="ENSCCRP00000031730.2"/>
    </source>
</evidence>
<dbReference type="InterPro" id="IPR000418">
    <property type="entry name" value="Ets_dom"/>
</dbReference>
<feature type="domain" description="ETS" evidence="11">
    <location>
        <begin position="163"/>
        <end position="245"/>
    </location>
</feature>
<comment type="similarity">
    <text evidence="2 9">Belongs to the ETS family.</text>
</comment>
<dbReference type="PROSITE" id="PS50061">
    <property type="entry name" value="ETS_DOMAIN_3"/>
    <property type="match status" value="1"/>
</dbReference>
<dbReference type="GO" id="GO:0045893">
    <property type="term" value="P:positive regulation of DNA-templated transcription"/>
    <property type="evidence" value="ECO:0007669"/>
    <property type="project" value="UniProtKB-ARBA"/>
</dbReference>
<feature type="compositionally biased region" description="Low complexity" evidence="10">
    <location>
        <begin position="487"/>
        <end position="500"/>
    </location>
</feature>